<dbReference type="AlphaFoldDB" id="A0A6C0D0B2"/>
<feature type="compositionally biased region" description="Polar residues" evidence="1">
    <location>
        <begin position="362"/>
        <end position="372"/>
    </location>
</feature>
<evidence type="ECO:0000256" key="1">
    <source>
        <dbReference type="SAM" id="MobiDB-lite"/>
    </source>
</evidence>
<feature type="region of interest" description="Disordered" evidence="1">
    <location>
        <begin position="353"/>
        <end position="372"/>
    </location>
</feature>
<reference evidence="2" key="1">
    <citation type="journal article" date="2020" name="Nature">
        <title>Giant virus diversity and host interactions through global metagenomics.</title>
        <authorList>
            <person name="Schulz F."/>
            <person name="Roux S."/>
            <person name="Paez-Espino D."/>
            <person name="Jungbluth S."/>
            <person name="Walsh D.A."/>
            <person name="Denef V.J."/>
            <person name="McMahon K.D."/>
            <person name="Konstantinidis K.T."/>
            <person name="Eloe-Fadrosh E.A."/>
            <person name="Kyrpides N.C."/>
            <person name="Woyke T."/>
        </authorList>
    </citation>
    <scope>NUCLEOTIDE SEQUENCE</scope>
    <source>
        <strain evidence="2">GVMAG-M-3300023174-104</strain>
    </source>
</reference>
<name>A0A6C0D0B2_9ZZZZ</name>
<proteinExistence type="predicted"/>
<evidence type="ECO:0000313" key="2">
    <source>
        <dbReference type="EMBL" id="QHT10208.1"/>
    </source>
</evidence>
<accession>A0A6C0D0B2</accession>
<sequence length="372" mass="43195">MTTSISKSSKPCIFALDGIDNTEDLKKVLMSCVEEYIKWTRKVKKDSLSNDYYNLEYNLPIFNQETDETVSSIAGAINSILSLESKEKYITALLGKSLEYITDYIKKTLRFCYLMQAFVIIDAVIMGKEKSVELDHLAIRLCEEILYSFSMLLNKDPMWFSGWISVFLRLLTKLEVLYKRNKGYESSLITIYSILLNTIVQNEKFPKGHKSEYPPLTMTQQQKNQGLPFQQIIQERLNKALSFFDRQQQIQQKENKKLHDQLLKHSGLFQVYVSKDSKIKHSRYRAILKSLVNLLKDNNGVLPELSFDDFNKKFIETSYRFPIIQQKPVTLSLLKIPGKSKMTVLHENYKQYKQHQEKGGKVQSQGQTGYIG</sequence>
<organism evidence="2">
    <name type="scientific">viral metagenome</name>
    <dbReference type="NCBI Taxonomy" id="1070528"/>
    <lineage>
        <taxon>unclassified sequences</taxon>
        <taxon>metagenomes</taxon>
        <taxon>organismal metagenomes</taxon>
    </lineage>
</organism>
<protein>
    <submittedName>
        <fullName evidence="2">Uncharacterized protein</fullName>
    </submittedName>
</protein>
<dbReference type="EMBL" id="MN739518">
    <property type="protein sequence ID" value="QHT10208.1"/>
    <property type="molecule type" value="Genomic_DNA"/>
</dbReference>